<evidence type="ECO:0000313" key="3">
    <source>
        <dbReference type="Proteomes" id="UP000054270"/>
    </source>
</evidence>
<proteinExistence type="predicted"/>
<protein>
    <submittedName>
        <fullName evidence="2">Uncharacterized protein</fullName>
    </submittedName>
</protein>
<accession>A0A0D2PP15</accession>
<sequence>MTSMSVDDLVASLSGAHIGQEARDLALLQAQLAESLFGVAPAPAAHHHHRGRRPTASARTPPCPTPRARSPVPAPAVNEMEEMDEDSDERMVEALLLPASYGTNTINTTNTNSSNNNSCYSASSSNGPSPTSACGAAWADAPPPSPAGASLFTTTDPFYLAQAQAAQALSANAGRNFSAAFSSSAFPNNAFPTNTFPNNAFTSNTFPNAFPNAFPAASPTTTSPTGGFGMGMGMAMTNSTGMAAGPPAYHAFAQWGEVPAYQCGLASPLWRCTAAGAGAELPRVGARTVHWSWHGARGQAGAAAGPGGARGDGLDADRRLASPDCLPVCRVSSRLADGSGGVRGAAVVEVGTDAQRMLVLPALAPTPGRLGSAPASGSAGVCIHSPCPVSTHLTYLDSSNLISTHTDYANTHDLISIHPTASTHTPAGPAVRRKTSARTHAHSVSPSPHPPACASPLHCTPLHPALPCPPRACPPASWDARISTPVRSPTGRAAPLRPTHPPLPPRAGAVSLFTRPPHLHSILHIGARPSHPGLVRAACLSALGIGYRTGQNKGLENGRSCLCAVDRTGQGPENGRYATLGPVPVLCPDL</sequence>
<gene>
    <name evidence="2" type="ORF">HYPSUDRAFT_55348</name>
</gene>
<evidence type="ECO:0000313" key="2">
    <source>
        <dbReference type="EMBL" id="KJA21630.1"/>
    </source>
</evidence>
<dbReference type="EMBL" id="KN817556">
    <property type="protein sequence ID" value="KJA21630.1"/>
    <property type="molecule type" value="Genomic_DNA"/>
</dbReference>
<organism evidence="2 3">
    <name type="scientific">Hypholoma sublateritium (strain FD-334 SS-4)</name>
    <dbReference type="NCBI Taxonomy" id="945553"/>
    <lineage>
        <taxon>Eukaryota</taxon>
        <taxon>Fungi</taxon>
        <taxon>Dikarya</taxon>
        <taxon>Basidiomycota</taxon>
        <taxon>Agaricomycotina</taxon>
        <taxon>Agaricomycetes</taxon>
        <taxon>Agaricomycetidae</taxon>
        <taxon>Agaricales</taxon>
        <taxon>Agaricineae</taxon>
        <taxon>Strophariaceae</taxon>
        <taxon>Hypholoma</taxon>
    </lineage>
</organism>
<feature type="compositionally biased region" description="Low complexity" evidence="1">
    <location>
        <begin position="54"/>
        <end position="77"/>
    </location>
</feature>
<feature type="region of interest" description="Disordered" evidence="1">
    <location>
        <begin position="43"/>
        <end position="86"/>
    </location>
</feature>
<feature type="region of interest" description="Disordered" evidence="1">
    <location>
        <begin position="103"/>
        <end position="126"/>
    </location>
</feature>
<evidence type="ECO:0000256" key="1">
    <source>
        <dbReference type="SAM" id="MobiDB-lite"/>
    </source>
</evidence>
<reference evidence="3" key="1">
    <citation type="submission" date="2014-04" db="EMBL/GenBank/DDBJ databases">
        <title>Evolutionary Origins and Diversification of the Mycorrhizal Mutualists.</title>
        <authorList>
            <consortium name="DOE Joint Genome Institute"/>
            <consortium name="Mycorrhizal Genomics Consortium"/>
            <person name="Kohler A."/>
            <person name="Kuo A."/>
            <person name="Nagy L.G."/>
            <person name="Floudas D."/>
            <person name="Copeland A."/>
            <person name="Barry K.W."/>
            <person name="Cichocki N."/>
            <person name="Veneault-Fourrey C."/>
            <person name="LaButti K."/>
            <person name="Lindquist E.A."/>
            <person name="Lipzen A."/>
            <person name="Lundell T."/>
            <person name="Morin E."/>
            <person name="Murat C."/>
            <person name="Riley R."/>
            <person name="Ohm R."/>
            <person name="Sun H."/>
            <person name="Tunlid A."/>
            <person name="Henrissat B."/>
            <person name="Grigoriev I.V."/>
            <person name="Hibbett D.S."/>
            <person name="Martin F."/>
        </authorList>
    </citation>
    <scope>NUCLEOTIDE SEQUENCE [LARGE SCALE GENOMIC DNA]</scope>
    <source>
        <strain evidence="3">FD-334 SS-4</strain>
    </source>
</reference>
<keyword evidence="3" id="KW-1185">Reference proteome</keyword>
<dbReference type="Proteomes" id="UP000054270">
    <property type="component" value="Unassembled WGS sequence"/>
</dbReference>
<name>A0A0D2PP15_HYPSF</name>
<dbReference type="AlphaFoldDB" id="A0A0D2PP15"/>